<proteinExistence type="predicted"/>
<reference evidence="2 3" key="1">
    <citation type="submission" date="2023-08" db="EMBL/GenBank/DDBJ databases">
        <authorList>
            <person name="Park J.-S."/>
        </authorList>
    </citation>
    <scope>NUCLEOTIDE SEQUENCE [LARGE SCALE GENOMIC DNA]</scope>
    <source>
        <strain evidence="2 3">2205SS18-9</strain>
    </source>
</reference>
<dbReference type="InterPro" id="IPR009078">
    <property type="entry name" value="Ferritin-like_SF"/>
</dbReference>
<dbReference type="CDD" id="cd00657">
    <property type="entry name" value="Ferritin_like"/>
    <property type="match status" value="1"/>
</dbReference>
<accession>A0ABT9IZZ0</accession>
<comment type="caution">
    <text evidence="2">The sequence shown here is derived from an EMBL/GenBank/DDBJ whole genome shotgun (WGS) entry which is preliminary data.</text>
</comment>
<dbReference type="SUPFAM" id="SSF47240">
    <property type="entry name" value="Ferritin-like"/>
    <property type="match status" value="1"/>
</dbReference>
<protein>
    <submittedName>
        <fullName evidence="2">Ferritin-like domain-containing protein</fullName>
    </submittedName>
</protein>
<evidence type="ECO:0000313" key="2">
    <source>
        <dbReference type="EMBL" id="MDP5274320.1"/>
    </source>
</evidence>
<evidence type="ECO:0000259" key="1">
    <source>
        <dbReference type="Pfam" id="PF02915"/>
    </source>
</evidence>
<organism evidence="2 3">
    <name type="scientific">Chengkuizengella axinellae</name>
    <dbReference type="NCBI Taxonomy" id="3064388"/>
    <lineage>
        <taxon>Bacteria</taxon>
        <taxon>Bacillati</taxon>
        <taxon>Bacillota</taxon>
        <taxon>Bacilli</taxon>
        <taxon>Bacillales</taxon>
        <taxon>Paenibacillaceae</taxon>
        <taxon>Chengkuizengella</taxon>
    </lineage>
</organism>
<dbReference type="Gene3D" id="1.20.1260.10">
    <property type="match status" value="1"/>
</dbReference>
<feature type="domain" description="Rubrerythrin diiron-binding" evidence="1">
    <location>
        <begin position="67"/>
        <end position="181"/>
    </location>
</feature>
<dbReference type="InterPro" id="IPR012347">
    <property type="entry name" value="Ferritin-like"/>
</dbReference>
<sequence>MYIKNVQNQFRRAQNNPFLYPKQEDYVHQIARSNPFINTHKTFARVDETVQIPMEGLWKEVSTAIYEAIIGEATAIDFYTRLVQEAPDRRHKADIQHALEDEKKHLKKFTNLFTALTGQRPQYSIEPVQFESYKEGLEMAYRDELEAYENYRDAYLFTQNQTIRDAFLLGYTDEIEHALKFGFLLQTL</sequence>
<name>A0ABT9IZZ0_9BACL</name>
<dbReference type="Pfam" id="PF02915">
    <property type="entry name" value="Rubrerythrin"/>
    <property type="match status" value="1"/>
</dbReference>
<dbReference type="Proteomes" id="UP001231941">
    <property type="component" value="Unassembled WGS sequence"/>
</dbReference>
<dbReference type="InterPro" id="IPR003251">
    <property type="entry name" value="Rr_diiron-bd_dom"/>
</dbReference>
<keyword evidence="3" id="KW-1185">Reference proteome</keyword>
<dbReference type="EMBL" id="JAVAMP010000002">
    <property type="protein sequence ID" value="MDP5274320.1"/>
    <property type="molecule type" value="Genomic_DNA"/>
</dbReference>
<gene>
    <name evidence="2" type="ORF">Q5Y73_09380</name>
</gene>
<evidence type="ECO:0000313" key="3">
    <source>
        <dbReference type="Proteomes" id="UP001231941"/>
    </source>
</evidence>
<dbReference type="RefSeq" id="WP_305991602.1">
    <property type="nucleotide sequence ID" value="NZ_JAVAMP010000002.1"/>
</dbReference>